<organism evidence="1">
    <name type="scientific">Mesorhizobium plurifarium</name>
    <dbReference type="NCBI Taxonomy" id="69974"/>
    <lineage>
        <taxon>Bacteria</taxon>
        <taxon>Pseudomonadati</taxon>
        <taxon>Pseudomonadota</taxon>
        <taxon>Alphaproteobacteria</taxon>
        <taxon>Hyphomicrobiales</taxon>
        <taxon>Phyllobacteriaceae</taxon>
        <taxon>Mesorhizobium</taxon>
    </lineage>
</organism>
<proteinExistence type="predicted"/>
<sequence length="107" mass="12250">MLKCAHQIPPRLTTRNRYSSSQELVQAIRIGKYFRQLSRPKLQIAEELFYPLPNQSSLHPPDVAYERLSPLPCYSDVLEAGNRIRLCHCKMSGKEKPLPELCDAANI</sequence>
<gene>
    <name evidence="1" type="ORF">MPL3365_230366</name>
</gene>
<dbReference type="EMBL" id="CCNE01000016">
    <property type="protein sequence ID" value="CDX56669.1"/>
    <property type="molecule type" value="Genomic_DNA"/>
</dbReference>
<evidence type="ECO:0000313" key="1">
    <source>
        <dbReference type="EMBL" id="CDX56669.1"/>
    </source>
</evidence>
<protein>
    <submittedName>
        <fullName evidence="1">Uncharacterized protein</fullName>
    </submittedName>
</protein>
<dbReference type="AlphaFoldDB" id="A0A090GBP3"/>
<dbReference type="Proteomes" id="UP000046122">
    <property type="component" value="Unassembled WGS sequence"/>
</dbReference>
<reference evidence="1" key="1">
    <citation type="submission" date="2014-08" db="EMBL/GenBank/DDBJ databases">
        <authorList>
            <person name="Moulin Lionel"/>
        </authorList>
    </citation>
    <scope>NUCLEOTIDE SEQUENCE [LARGE SCALE GENOMIC DNA]</scope>
</reference>
<name>A0A090GBP3_MESPL</name>
<accession>A0A090GBP3</accession>